<dbReference type="EMBL" id="SJKD01000004">
    <property type="protein sequence ID" value="TCC48998.1"/>
    <property type="molecule type" value="Genomic_DNA"/>
</dbReference>
<dbReference type="GO" id="GO:0035556">
    <property type="term" value="P:intracellular signal transduction"/>
    <property type="evidence" value="ECO:0007669"/>
    <property type="project" value="InterPro"/>
</dbReference>
<evidence type="ECO:0000256" key="1">
    <source>
        <dbReference type="ARBA" id="ARBA00005381"/>
    </source>
</evidence>
<keyword evidence="2" id="KW-0812">Transmembrane</keyword>
<dbReference type="InterPro" id="IPR029016">
    <property type="entry name" value="GAF-like_dom_sf"/>
</dbReference>
<keyword evidence="2" id="KW-1133">Transmembrane helix</keyword>
<dbReference type="AlphaFoldDB" id="A0A4R0JUZ2"/>
<dbReference type="SUPFAM" id="SSF55781">
    <property type="entry name" value="GAF domain-like"/>
    <property type="match status" value="1"/>
</dbReference>
<name>A0A4R0JUZ2_9ACTN</name>
<dbReference type="GO" id="GO:0004016">
    <property type="term" value="F:adenylate cyclase activity"/>
    <property type="evidence" value="ECO:0007669"/>
    <property type="project" value="UniProtKB-ARBA"/>
</dbReference>
<dbReference type="GO" id="GO:0006171">
    <property type="term" value="P:cAMP biosynthetic process"/>
    <property type="evidence" value="ECO:0007669"/>
    <property type="project" value="TreeGrafter"/>
</dbReference>
<organism evidence="4 5">
    <name type="scientific">Kribbella capetownensis</name>
    <dbReference type="NCBI Taxonomy" id="1572659"/>
    <lineage>
        <taxon>Bacteria</taxon>
        <taxon>Bacillati</taxon>
        <taxon>Actinomycetota</taxon>
        <taxon>Actinomycetes</taxon>
        <taxon>Propionibacteriales</taxon>
        <taxon>Kribbellaceae</taxon>
        <taxon>Kribbella</taxon>
    </lineage>
</organism>
<dbReference type="Gene3D" id="3.30.70.1230">
    <property type="entry name" value="Nucleotide cyclase"/>
    <property type="match status" value="1"/>
</dbReference>
<keyword evidence="2" id="KW-0472">Membrane</keyword>
<dbReference type="PANTHER" id="PTHR43081">
    <property type="entry name" value="ADENYLATE CYCLASE, TERMINAL-DIFFERENTIATION SPECIFIC-RELATED"/>
    <property type="match status" value="1"/>
</dbReference>
<dbReference type="InterPro" id="IPR029787">
    <property type="entry name" value="Nucleotide_cyclase"/>
</dbReference>
<gene>
    <name evidence="4" type="ORF">E0H75_20810</name>
</gene>
<dbReference type="Gene3D" id="3.30.450.40">
    <property type="match status" value="1"/>
</dbReference>
<proteinExistence type="inferred from homology"/>
<feature type="domain" description="Guanylate cyclase" evidence="3">
    <location>
        <begin position="491"/>
        <end position="617"/>
    </location>
</feature>
<dbReference type="PROSITE" id="PS50125">
    <property type="entry name" value="GUANYLATE_CYCLASE_2"/>
    <property type="match status" value="1"/>
</dbReference>
<evidence type="ECO:0000259" key="3">
    <source>
        <dbReference type="PROSITE" id="PS50125"/>
    </source>
</evidence>
<comment type="similarity">
    <text evidence="1">Belongs to the adenylyl cyclase class-3 family.</text>
</comment>
<feature type="transmembrane region" description="Helical" evidence="2">
    <location>
        <begin position="39"/>
        <end position="60"/>
    </location>
</feature>
<dbReference type="Pfam" id="PF00211">
    <property type="entry name" value="Guanylate_cyc"/>
    <property type="match status" value="1"/>
</dbReference>
<dbReference type="SMART" id="SM00044">
    <property type="entry name" value="CYCc"/>
    <property type="match status" value="1"/>
</dbReference>
<dbReference type="PANTHER" id="PTHR43081:SF1">
    <property type="entry name" value="ADENYLATE CYCLASE, TERMINAL-DIFFERENTIATION SPECIFIC"/>
    <property type="match status" value="1"/>
</dbReference>
<dbReference type="Pfam" id="PF13492">
    <property type="entry name" value="GAF_3"/>
    <property type="match status" value="1"/>
</dbReference>
<evidence type="ECO:0000313" key="5">
    <source>
        <dbReference type="Proteomes" id="UP000293342"/>
    </source>
</evidence>
<protein>
    <submittedName>
        <fullName evidence="4">Adenylate/guanylate cyclase domain-containing protein</fullName>
    </submittedName>
</protein>
<evidence type="ECO:0000313" key="4">
    <source>
        <dbReference type="EMBL" id="TCC48998.1"/>
    </source>
</evidence>
<dbReference type="InterPro" id="IPR050697">
    <property type="entry name" value="Adenylyl/Guanylyl_Cyclase_3/4"/>
</dbReference>
<accession>A0A4R0JUZ2</accession>
<evidence type="ECO:0000256" key="2">
    <source>
        <dbReference type="SAM" id="Phobius"/>
    </source>
</evidence>
<feature type="transmembrane region" description="Helical" evidence="2">
    <location>
        <begin position="137"/>
        <end position="155"/>
    </location>
</feature>
<feature type="transmembrane region" description="Helical" evidence="2">
    <location>
        <begin position="9"/>
        <end position="27"/>
    </location>
</feature>
<keyword evidence="5" id="KW-1185">Reference proteome</keyword>
<feature type="transmembrane region" description="Helical" evidence="2">
    <location>
        <begin position="202"/>
        <end position="222"/>
    </location>
</feature>
<dbReference type="CDD" id="cd07302">
    <property type="entry name" value="CHD"/>
    <property type="match status" value="1"/>
</dbReference>
<dbReference type="Proteomes" id="UP000293342">
    <property type="component" value="Unassembled WGS sequence"/>
</dbReference>
<comment type="caution">
    <text evidence="4">The sequence shown here is derived from an EMBL/GenBank/DDBJ whole genome shotgun (WGS) entry which is preliminary data.</text>
</comment>
<dbReference type="SUPFAM" id="SSF55073">
    <property type="entry name" value="Nucleotide cyclase"/>
    <property type="match status" value="1"/>
</dbReference>
<feature type="transmembrane region" description="Helical" evidence="2">
    <location>
        <begin position="170"/>
        <end position="190"/>
    </location>
</feature>
<dbReference type="InterPro" id="IPR003018">
    <property type="entry name" value="GAF"/>
</dbReference>
<feature type="transmembrane region" description="Helical" evidence="2">
    <location>
        <begin position="72"/>
        <end position="92"/>
    </location>
</feature>
<sequence>MLSRSWPRVTLWFLHLAIPMAALWLLVRRPAADARWEHHQAHFGLVLITAAVNVVLGVVVGRAAVRHDDTRLFLVSLGFVVSAGFLGLHALATPGVLLPGSNAGFDLATSIGLLLAGFLSALSSVEFGSAGLHRRAPAAHLIVAAVLIGWGVWSLSGSAPLNRPLPPADAAGPLLVLAFGGSLMYAVAAARYFRVHRRRPSVMLISIVTAFVLLAEAMFAVAFGRNWHASWWEWHVLMTTAFGLVAYSAFVEYRREGSPAGLFRGVALERTIRQLQRDEATALDELTTAMRRSADGLASEPVAQVAARLGTRFGLTEGQVAVLEQSARALGHERTQRQRLSGLVRVAREARVIRDEEELLDRAMSVASAAFAPDQLELSLSVSSADPLADEALRTLEAVESTDRRRYVVPLDVKRHAAGVLTAVRAHGAFDESDRSLLRSLASQLSIVLENARLYRRLEGLFRSYLSPDVATALLADPAQAGLGGEVVEVSVLIADLSGFTPFAERAAPDEVVGMLNRYFDAVVPVILAEGGTVLQFVGDEVLAVFNAPVRQSDHALRAARAGLRLQQAATAAGRPGWPRFRVGISTGPALVGNIGTAELRNFAVIGDTTNLAARLQATAAAGEVVISRATSELVGSQADVRSLGSVLVKGKASPVEVFVLRAVHDGA</sequence>
<dbReference type="InterPro" id="IPR001054">
    <property type="entry name" value="A/G_cyclase"/>
</dbReference>
<dbReference type="OrthoDB" id="5476461at2"/>
<reference evidence="4 5" key="1">
    <citation type="submission" date="2019-02" db="EMBL/GenBank/DDBJ databases">
        <title>Kribbella capetownensis sp. nov. and Kribbella speibonae sp. nov., isolated from soil.</title>
        <authorList>
            <person name="Curtis S.M."/>
            <person name="Norton I."/>
            <person name="Everest G.J."/>
            <person name="Meyers P.R."/>
        </authorList>
    </citation>
    <scope>NUCLEOTIDE SEQUENCE [LARGE SCALE GENOMIC DNA]</scope>
    <source>
        <strain evidence="4 5">YM53</strain>
    </source>
</reference>
<feature type="transmembrane region" description="Helical" evidence="2">
    <location>
        <begin position="234"/>
        <end position="253"/>
    </location>
</feature>
<feature type="transmembrane region" description="Helical" evidence="2">
    <location>
        <begin position="104"/>
        <end position="125"/>
    </location>
</feature>
<dbReference type="RefSeq" id="WP_131515235.1">
    <property type="nucleotide sequence ID" value="NZ_SJKD01000004.1"/>
</dbReference>